<dbReference type="CDD" id="cd23162">
    <property type="entry name" value="Prefoldin_beta_GimC"/>
    <property type="match status" value="1"/>
</dbReference>
<protein>
    <recommendedName>
        <fullName evidence="4 9">Prefoldin subunit beta</fullName>
    </recommendedName>
    <alternativeName>
        <fullName evidence="8 9">GimC subunit beta</fullName>
    </alternativeName>
</protein>
<evidence type="ECO:0000256" key="7">
    <source>
        <dbReference type="ARBA" id="ARBA00025077"/>
    </source>
</evidence>
<evidence type="ECO:0000256" key="6">
    <source>
        <dbReference type="ARBA" id="ARBA00023186"/>
    </source>
</evidence>
<dbReference type="InterPro" id="IPR002777">
    <property type="entry name" value="PFD_beta-like"/>
</dbReference>
<evidence type="ECO:0000256" key="4">
    <source>
        <dbReference type="ARBA" id="ARBA00016304"/>
    </source>
</evidence>
<keyword evidence="10" id="KW-0175">Coiled coil</keyword>
<accession>A0A165YYW4</accession>
<dbReference type="InterPro" id="IPR012713">
    <property type="entry name" value="PfdB"/>
</dbReference>
<dbReference type="RefSeq" id="WP_067092778.1">
    <property type="nucleotide sequence ID" value="NZ_LWMV01000228.1"/>
</dbReference>
<evidence type="ECO:0000313" key="11">
    <source>
        <dbReference type="EMBL" id="KZX10044.1"/>
    </source>
</evidence>
<keyword evidence="12" id="KW-1185">Reference proteome</keyword>
<dbReference type="STRING" id="49547.MBCUR_19540"/>
<dbReference type="SUPFAM" id="SSF46579">
    <property type="entry name" value="Prefoldin"/>
    <property type="match status" value="1"/>
</dbReference>
<evidence type="ECO:0000256" key="1">
    <source>
        <dbReference type="ARBA" id="ARBA00004496"/>
    </source>
</evidence>
<dbReference type="InterPro" id="IPR009053">
    <property type="entry name" value="Prefoldin"/>
</dbReference>
<evidence type="ECO:0000256" key="3">
    <source>
        <dbReference type="ARBA" id="ARBA00011716"/>
    </source>
</evidence>
<dbReference type="GO" id="GO:0051082">
    <property type="term" value="F:unfolded protein binding"/>
    <property type="evidence" value="ECO:0007669"/>
    <property type="project" value="UniProtKB-UniRule"/>
</dbReference>
<dbReference type="PATRIC" id="fig|49547.3.peg.2066"/>
<feature type="coiled-coil region" evidence="10">
    <location>
        <begin position="28"/>
        <end position="112"/>
    </location>
</feature>
<comment type="subunit">
    <text evidence="3 9">Heterohexamer of two alpha and four beta subunits.</text>
</comment>
<evidence type="ECO:0000256" key="9">
    <source>
        <dbReference type="HAMAP-Rule" id="MF_00307"/>
    </source>
</evidence>
<comment type="caution">
    <text evidence="11">The sequence shown here is derived from an EMBL/GenBank/DDBJ whole genome shotgun (WGS) entry which is preliminary data.</text>
</comment>
<dbReference type="OrthoDB" id="11287at2157"/>
<dbReference type="Gene3D" id="1.10.287.370">
    <property type="match status" value="1"/>
</dbReference>
<name>A0A165YYW4_9EURY</name>
<comment type="function">
    <text evidence="7 9">Molecular chaperone capable of stabilizing a range of proteins. Seems to fulfill an ATP-independent, HSP70-like function in archaeal de novo protein folding.</text>
</comment>
<dbReference type="Pfam" id="PF01920">
    <property type="entry name" value="Prefoldin_2"/>
    <property type="match status" value="1"/>
</dbReference>
<dbReference type="NCBIfam" id="TIGR02338">
    <property type="entry name" value="gimC_beta"/>
    <property type="match status" value="1"/>
</dbReference>
<dbReference type="HAMAP" id="MF_00307">
    <property type="entry name" value="PfdB"/>
    <property type="match status" value="1"/>
</dbReference>
<proteinExistence type="inferred from homology"/>
<evidence type="ECO:0000256" key="8">
    <source>
        <dbReference type="ARBA" id="ARBA00033461"/>
    </source>
</evidence>
<evidence type="ECO:0000256" key="10">
    <source>
        <dbReference type="SAM" id="Coils"/>
    </source>
</evidence>
<dbReference type="Proteomes" id="UP000077245">
    <property type="component" value="Unassembled WGS sequence"/>
</dbReference>
<keyword evidence="5 9" id="KW-0963">Cytoplasm</keyword>
<comment type="subcellular location">
    <subcellularLocation>
        <location evidence="1 9">Cytoplasm</location>
    </subcellularLocation>
</comment>
<reference evidence="11 12" key="1">
    <citation type="submission" date="2016-04" db="EMBL/GenBank/DDBJ databases">
        <title>Genome sequence of Methanobrevibacter curvatus DSM 11111.</title>
        <authorList>
            <person name="Poehlein A."/>
            <person name="Seedorf H."/>
            <person name="Daniel R."/>
        </authorList>
    </citation>
    <scope>NUCLEOTIDE SEQUENCE [LARGE SCALE GENOMIC DNA]</scope>
    <source>
        <strain evidence="11 12">DSM 11111</strain>
    </source>
</reference>
<organism evidence="11 12">
    <name type="scientific">Methanobrevibacter curvatus</name>
    <dbReference type="NCBI Taxonomy" id="49547"/>
    <lineage>
        <taxon>Archaea</taxon>
        <taxon>Methanobacteriati</taxon>
        <taxon>Methanobacteriota</taxon>
        <taxon>Methanomada group</taxon>
        <taxon>Methanobacteria</taxon>
        <taxon>Methanobacteriales</taxon>
        <taxon>Methanobacteriaceae</taxon>
        <taxon>Methanobrevibacter</taxon>
    </lineage>
</organism>
<dbReference type="GO" id="GO:0005737">
    <property type="term" value="C:cytoplasm"/>
    <property type="evidence" value="ECO:0007669"/>
    <property type="project" value="UniProtKB-SubCell"/>
</dbReference>
<comment type="similarity">
    <text evidence="2 9">Belongs to the prefoldin subunit beta family.</text>
</comment>
<evidence type="ECO:0000256" key="5">
    <source>
        <dbReference type="ARBA" id="ARBA00022490"/>
    </source>
</evidence>
<dbReference type="EMBL" id="LWMV01000228">
    <property type="protein sequence ID" value="KZX10044.1"/>
    <property type="molecule type" value="Genomic_DNA"/>
</dbReference>
<dbReference type="AlphaFoldDB" id="A0A165YYW4"/>
<sequence>MDVPQNIQHQLSQFQQLQQQAQAVTIQKQNVDIQIQETERALEELKKTNADAEVFKTAGNLLIKVNRDEVNEELKETLETLQLREKTMARQEERVLKKLQEMQASIQEAMKTAN</sequence>
<evidence type="ECO:0000256" key="2">
    <source>
        <dbReference type="ARBA" id="ARBA00008045"/>
    </source>
</evidence>
<keyword evidence="6 9" id="KW-0143">Chaperone</keyword>
<dbReference type="GO" id="GO:0016272">
    <property type="term" value="C:prefoldin complex"/>
    <property type="evidence" value="ECO:0007669"/>
    <property type="project" value="UniProtKB-UniRule"/>
</dbReference>
<gene>
    <name evidence="9" type="primary">pfdB</name>
    <name evidence="11" type="ORF">MBCUR_19540</name>
</gene>
<dbReference type="GO" id="GO:0006457">
    <property type="term" value="P:protein folding"/>
    <property type="evidence" value="ECO:0007669"/>
    <property type="project" value="UniProtKB-UniRule"/>
</dbReference>
<evidence type="ECO:0000313" key="12">
    <source>
        <dbReference type="Proteomes" id="UP000077245"/>
    </source>
</evidence>